<keyword evidence="5" id="KW-0464">Manganese</keyword>
<evidence type="ECO:0000259" key="7">
    <source>
        <dbReference type="SMART" id="SM01011"/>
    </source>
</evidence>
<keyword evidence="4" id="KW-0378">Hydrolase</keyword>
<dbReference type="GO" id="GO:0016485">
    <property type="term" value="P:protein processing"/>
    <property type="evidence" value="ECO:0007669"/>
    <property type="project" value="EnsemblFungi"/>
</dbReference>
<evidence type="ECO:0000256" key="2">
    <source>
        <dbReference type="ARBA" id="ARBA00008766"/>
    </source>
</evidence>
<evidence type="ECO:0000256" key="5">
    <source>
        <dbReference type="ARBA" id="ARBA00023211"/>
    </source>
</evidence>
<dbReference type="InterPro" id="IPR007865">
    <property type="entry name" value="Aminopep_P_N"/>
</dbReference>
<gene>
    <name evidence="8" type="ORF">ASCRUDRAFT_38500</name>
</gene>
<keyword evidence="3 6" id="KW-0479">Metal-binding</keyword>
<comment type="cofactor">
    <cofactor evidence="1">
        <name>Mn(2+)</name>
        <dbReference type="ChEBI" id="CHEBI:29035"/>
    </cofactor>
</comment>
<dbReference type="Gene3D" id="3.90.230.10">
    <property type="entry name" value="Creatinase/methionine aminopeptidase superfamily"/>
    <property type="match status" value="1"/>
</dbReference>
<dbReference type="RefSeq" id="XP_020045177.1">
    <property type="nucleotide sequence ID" value="XM_020190862.1"/>
</dbReference>
<dbReference type="InterPro" id="IPR029149">
    <property type="entry name" value="Creatin/AminoP/Spt16_N"/>
</dbReference>
<dbReference type="InParanoid" id="A0A1D2VB88"/>
<accession>A0A1D2VB88</accession>
<dbReference type="FunCoup" id="A0A1D2VB88">
    <property type="interactions" value="497"/>
</dbReference>
<dbReference type="SUPFAM" id="SSF55920">
    <property type="entry name" value="Creatinase/aminopeptidase"/>
    <property type="match status" value="1"/>
</dbReference>
<dbReference type="STRING" id="1344418.A0A1D2VB88"/>
<dbReference type="Proteomes" id="UP000095038">
    <property type="component" value="Unassembled WGS sequence"/>
</dbReference>
<dbReference type="PANTHER" id="PTHR43226:SF4">
    <property type="entry name" value="XAA-PRO AMINOPEPTIDASE 3"/>
    <property type="match status" value="1"/>
</dbReference>
<dbReference type="PROSITE" id="PS00491">
    <property type="entry name" value="PROLINE_PEPTIDASE"/>
    <property type="match status" value="1"/>
</dbReference>
<keyword evidence="9" id="KW-1185">Reference proteome</keyword>
<dbReference type="PANTHER" id="PTHR43226">
    <property type="entry name" value="XAA-PRO AMINOPEPTIDASE 3"/>
    <property type="match status" value="1"/>
</dbReference>
<evidence type="ECO:0000256" key="3">
    <source>
        <dbReference type="ARBA" id="ARBA00022723"/>
    </source>
</evidence>
<comment type="similarity">
    <text evidence="2 6">Belongs to the peptidase M24B family.</text>
</comment>
<name>A0A1D2VB88_9ASCO</name>
<dbReference type="GO" id="GO:0005739">
    <property type="term" value="C:mitochondrion"/>
    <property type="evidence" value="ECO:0007669"/>
    <property type="project" value="EnsemblFungi"/>
</dbReference>
<dbReference type="EMBL" id="KV454489">
    <property type="protein sequence ID" value="ODV58870.1"/>
    <property type="molecule type" value="Genomic_DNA"/>
</dbReference>
<dbReference type="Pfam" id="PF00557">
    <property type="entry name" value="Peptidase_M24"/>
    <property type="match status" value="1"/>
</dbReference>
<dbReference type="Gene3D" id="3.40.350.10">
    <property type="entry name" value="Creatinase/prolidase N-terminal domain"/>
    <property type="match status" value="1"/>
</dbReference>
<dbReference type="InterPro" id="IPR000994">
    <property type="entry name" value="Pept_M24"/>
</dbReference>
<evidence type="ECO:0000256" key="4">
    <source>
        <dbReference type="ARBA" id="ARBA00022801"/>
    </source>
</evidence>
<dbReference type="GO" id="GO:0030145">
    <property type="term" value="F:manganese ion binding"/>
    <property type="evidence" value="ECO:0007669"/>
    <property type="project" value="InterPro"/>
</dbReference>
<dbReference type="OrthoDB" id="4215474at2759"/>
<evidence type="ECO:0000256" key="6">
    <source>
        <dbReference type="RuleBase" id="RU000590"/>
    </source>
</evidence>
<dbReference type="GO" id="GO:0070006">
    <property type="term" value="F:metalloaminopeptidase activity"/>
    <property type="evidence" value="ECO:0007669"/>
    <property type="project" value="InterPro"/>
</dbReference>
<dbReference type="InterPro" id="IPR001131">
    <property type="entry name" value="Peptidase_M24B_aminopep-P_CS"/>
</dbReference>
<feature type="domain" description="Aminopeptidase P N-terminal" evidence="7">
    <location>
        <begin position="72"/>
        <end position="211"/>
    </location>
</feature>
<reference evidence="9" key="1">
    <citation type="submission" date="2016-05" db="EMBL/GenBank/DDBJ databases">
        <title>Comparative genomics of biotechnologically important yeasts.</title>
        <authorList>
            <consortium name="DOE Joint Genome Institute"/>
            <person name="Riley R."/>
            <person name="Haridas S."/>
            <person name="Wolfe K.H."/>
            <person name="Lopes M.R."/>
            <person name="Hittinger C.T."/>
            <person name="Goker M."/>
            <person name="Salamov A."/>
            <person name="Wisecaver J."/>
            <person name="Long T.M."/>
            <person name="Aerts A.L."/>
            <person name="Barry K."/>
            <person name="Choi C."/>
            <person name="Clum A."/>
            <person name="Coughlan A.Y."/>
            <person name="Deshpande S."/>
            <person name="Douglass A.P."/>
            <person name="Hanson S.J."/>
            <person name="Klenk H.-P."/>
            <person name="Labutti K."/>
            <person name="Lapidus A."/>
            <person name="Lindquist E."/>
            <person name="Lipzen A."/>
            <person name="Meier-Kolthoff J.P."/>
            <person name="Ohm R.A."/>
            <person name="Otillar R.P."/>
            <person name="Pangilinan J."/>
            <person name="Peng Y."/>
            <person name="Rokas A."/>
            <person name="Rosa C.A."/>
            <person name="Scheuner C."/>
            <person name="Sibirny A.A."/>
            <person name="Slot J.C."/>
            <person name="Stielow J.B."/>
            <person name="Sun H."/>
            <person name="Kurtzman C.P."/>
            <person name="Blackwell M."/>
            <person name="Grigoriev I.V."/>
            <person name="Jeffries T.W."/>
        </authorList>
    </citation>
    <scope>NUCLEOTIDE SEQUENCE [LARGE SCALE GENOMIC DNA]</scope>
    <source>
        <strain evidence="9">DSM 1968</strain>
    </source>
</reference>
<protein>
    <recommendedName>
        <fullName evidence="7">Aminopeptidase P N-terminal domain-containing protein</fullName>
    </recommendedName>
</protein>
<evidence type="ECO:0000313" key="9">
    <source>
        <dbReference type="Proteomes" id="UP000095038"/>
    </source>
</evidence>
<dbReference type="GO" id="GO:0005634">
    <property type="term" value="C:nucleus"/>
    <property type="evidence" value="ECO:0007669"/>
    <property type="project" value="EnsemblFungi"/>
</dbReference>
<dbReference type="AlphaFoldDB" id="A0A1D2VB88"/>
<dbReference type="GeneID" id="30964498"/>
<sequence>MGFLSTNSSRALASVHRISLALARRHFSYSSLLANSAASFCSQRPQQTIVSGQPLHETRPAMLKSGELTPGITAMEYFERRLALSLSMENDSIAIVPGNTVKYASGAVFYEFQQDTQLYYLTGWNEPDSLAILEKNDSNANDDSVVFHLLVPPKNEYIEKWEGHRTGVIGAKDIFNADESTSITEIQTYLDLLISRNKHIYCDYPATRLKSSFLGNFFGSSLASNKIKKSKNACETIDDLISKFRSSKKIHTLSPLVDKLRAIKSPSEIKLMRQAGKISGRAFNQAYHKRFKNERTLASFLEYKFILGGCSGNAYIPVVAGGPNALSIHYTRNDDVLYDNEMVLVDAAGQLGGYRSDISRTWPVNGRFTGFQGELYEVVLNVNRECIKLCSESNNLSLSDIHRTSSDMLYKTLSKLTGFQNLTRNEFTNKIYPHSIGHNLGLDVHDVPNYSSSRILRENQVVTIEPGIYIPDDPSYPSYARNVGIRIEDNVVVGKSDYTVLTIEAVKEIADIENIAKNGVTTVYEDDVINIRG</sequence>
<dbReference type="SUPFAM" id="SSF53092">
    <property type="entry name" value="Creatinase/prolidase N-terminal domain"/>
    <property type="match status" value="1"/>
</dbReference>
<dbReference type="Pfam" id="PF05195">
    <property type="entry name" value="AMP_N"/>
    <property type="match status" value="1"/>
</dbReference>
<evidence type="ECO:0000313" key="8">
    <source>
        <dbReference type="EMBL" id="ODV58870.1"/>
    </source>
</evidence>
<dbReference type="GO" id="GO:0050821">
    <property type="term" value="P:protein stabilization"/>
    <property type="evidence" value="ECO:0007669"/>
    <property type="project" value="EnsemblFungi"/>
</dbReference>
<dbReference type="InterPro" id="IPR052433">
    <property type="entry name" value="X-Pro_dipept-like"/>
</dbReference>
<dbReference type="InterPro" id="IPR036005">
    <property type="entry name" value="Creatinase/aminopeptidase-like"/>
</dbReference>
<proteinExistence type="inferred from homology"/>
<organism evidence="8 9">
    <name type="scientific">Ascoidea rubescens DSM 1968</name>
    <dbReference type="NCBI Taxonomy" id="1344418"/>
    <lineage>
        <taxon>Eukaryota</taxon>
        <taxon>Fungi</taxon>
        <taxon>Dikarya</taxon>
        <taxon>Ascomycota</taxon>
        <taxon>Saccharomycotina</taxon>
        <taxon>Saccharomycetes</taxon>
        <taxon>Ascoideaceae</taxon>
        <taxon>Ascoidea</taxon>
    </lineage>
</organism>
<evidence type="ECO:0000256" key="1">
    <source>
        <dbReference type="ARBA" id="ARBA00001936"/>
    </source>
</evidence>
<dbReference type="SMART" id="SM01011">
    <property type="entry name" value="AMP_N"/>
    <property type="match status" value="1"/>
</dbReference>